<evidence type="ECO:0000256" key="2">
    <source>
        <dbReference type="ARBA" id="ARBA00022481"/>
    </source>
</evidence>
<organism evidence="13 14">
    <name type="scientific">Bowmanella pacifica</name>
    <dbReference type="NCBI Taxonomy" id="502051"/>
    <lineage>
        <taxon>Bacteria</taxon>
        <taxon>Pseudomonadati</taxon>
        <taxon>Pseudomonadota</taxon>
        <taxon>Gammaproteobacteria</taxon>
        <taxon>Alteromonadales</taxon>
        <taxon>Alteromonadaceae</taxon>
        <taxon>Bowmanella</taxon>
    </lineage>
</organism>
<evidence type="ECO:0000256" key="1">
    <source>
        <dbReference type="ARBA" id="ARBA00004370"/>
    </source>
</evidence>
<evidence type="ECO:0000256" key="5">
    <source>
        <dbReference type="PROSITE-ProRule" id="PRU00284"/>
    </source>
</evidence>
<reference evidence="13" key="2">
    <citation type="submission" date="2020-09" db="EMBL/GenBank/DDBJ databases">
        <authorList>
            <person name="Sun Q."/>
            <person name="Zhou Y."/>
        </authorList>
    </citation>
    <scope>NUCLEOTIDE SEQUENCE</scope>
    <source>
        <strain evidence="13">CGMCC 1.7086</strain>
    </source>
</reference>
<evidence type="ECO:0008006" key="15">
    <source>
        <dbReference type="Google" id="ProtNLM"/>
    </source>
</evidence>
<sequence length="904" mass="97944">MKTLNWVNDISIPRKMLVVAVLIIVGISLPTYLLLDNSYRDQAFTEQEVIGTAPADGALDLMRNVSLHRNLSTRVLQGDSQLNAEMLTMRSQIDDSIKVLERQMLAISTEFTVDNVQRSWQNAVAMVDRNDSVKAAFDAHTQTITEIRASLGGILRQTGMAYDPEPASYHLIIANYDALPLLVDVLAQVRGIGAKVLAVGQVTEAEKQSMVSLIEQVSEPLNVYAENLTAAAEQNRQLSTYASTAKQFKERVQVLLMMARREVIDKPQLDYAADRFTAEFSQVLGGFYDQGDKLSNELAGLLQHRIENLSAERMQSLLGLLIFFSLAAAATAFVIREVIKGINNAIMAARTIANGQFDTQLDAKRKDELGQLNNTLVDMSNKLADAAVQAKESLRVRQALDSSSTNIMIADNSRNIIYMNKSVSKMLRDAEQELKKALPNFAVDGLIGRSMDSFHKNPAHQASLLENLKTTYEAQIKVGNLYFGLIANPIVSESGERLGSVVEWLNRTAEVMAEQEVTRIVSAAARGDFSERIDTKDKADFMLTIAEGINSLVNITDTGLKDIAKVLMAISDGDLTQRIDADYQGTFEELKDYCNETSNKLTAIMGQIREATDTISSASSEIAQGNSDLSSRTEQQAASLEETASSMEELTSTVRLNADNAKQANGLASQAANVATDGGELIQQVVNTMASINESAQKISDIIGVIDGIAFQTNILALNAAVEAARAGEQGRGFAVVASEVRTLAQRSANAAKDIKSLISDSVNKIENGNELVSQSGDTMKEIVTAIKRVNDIMSEIAAASAEQSSGIDEIGKAVTQMDEMTQQNAALVEQAAAASESLQSQAQQLARQVAVFKLDGSAAPAVAMLPAAKKSTVQAVRLPKEARKGKPAVARVTSAEEDEWESF</sequence>
<dbReference type="InterPro" id="IPR004090">
    <property type="entry name" value="Chemotax_Me-accpt_rcpt"/>
</dbReference>
<dbReference type="Pfam" id="PF00015">
    <property type="entry name" value="MCPsignal"/>
    <property type="match status" value="1"/>
</dbReference>
<keyword evidence="6" id="KW-0175">Coiled coil</keyword>
<keyword evidence="8" id="KW-0812">Transmembrane</keyword>
<feature type="region of interest" description="Disordered" evidence="7">
    <location>
        <begin position="879"/>
        <end position="904"/>
    </location>
</feature>
<comment type="subcellular location">
    <subcellularLocation>
        <location evidence="1">Membrane</location>
    </subcellularLocation>
</comment>
<keyword evidence="8" id="KW-1133">Transmembrane helix</keyword>
<dbReference type="Gene3D" id="3.30.450.20">
    <property type="entry name" value="PAS domain"/>
    <property type="match status" value="1"/>
</dbReference>
<dbReference type="PROSITE" id="PS50885">
    <property type="entry name" value="HAMP"/>
    <property type="match status" value="2"/>
</dbReference>
<dbReference type="FunFam" id="1.10.287.950:FF:000001">
    <property type="entry name" value="Methyl-accepting chemotaxis sensory transducer"/>
    <property type="match status" value="1"/>
</dbReference>
<evidence type="ECO:0000256" key="4">
    <source>
        <dbReference type="ARBA" id="ARBA00029447"/>
    </source>
</evidence>
<reference evidence="13" key="1">
    <citation type="journal article" date="2014" name="Int. J. Syst. Evol. Microbiol.">
        <title>Complete genome sequence of Corynebacterium casei LMG S-19264T (=DSM 44701T), isolated from a smear-ripened cheese.</title>
        <authorList>
            <consortium name="US DOE Joint Genome Institute (JGI-PGF)"/>
            <person name="Walter F."/>
            <person name="Albersmeier A."/>
            <person name="Kalinowski J."/>
            <person name="Ruckert C."/>
        </authorList>
    </citation>
    <scope>NUCLEOTIDE SEQUENCE</scope>
    <source>
        <strain evidence="13">CGMCC 1.7086</strain>
    </source>
</reference>
<evidence type="ECO:0000256" key="7">
    <source>
        <dbReference type="SAM" id="MobiDB-lite"/>
    </source>
</evidence>
<dbReference type="CDD" id="cd06225">
    <property type="entry name" value="HAMP"/>
    <property type="match status" value="1"/>
</dbReference>
<dbReference type="Gene3D" id="6.10.340.10">
    <property type="match status" value="1"/>
</dbReference>
<feature type="domain" description="HAMP" evidence="12">
    <location>
        <begin position="560"/>
        <end position="606"/>
    </location>
</feature>
<feature type="coiled-coil region" evidence="6">
    <location>
        <begin position="818"/>
        <end position="849"/>
    </location>
</feature>
<dbReference type="InterPro" id="IPR051310">
    <property type="entry name" value="MCP_chemotaxis"/>
</dbReference>
<dbReference type="InterPro" id="IPR000014">
    <property type="entry name" value="PAS"/>
</dbReference>
<dbReference type="EMBL" id="BMLS01000008">
    <property type="protein sequence ID" value="GGO74458.1"/>
    <property type="molecule type" value="Genomic_DNA"/>
</dbReference>
<evidence type="ECO:0000256" key="8">
    <source>
        <dbReference type="SAM" id="Phobius"/>
    </source>
</evidence>
<evidence type="ECO:0000256" key="6">
    <source>
        <dbReference type="SAM" id="Coils"/>
    </source>
</evidence>
<accession>A0A918DNS9</accession>
<dbReference type="SMART" id="SM00304">
    <property type="entry name" value="HAMP"/>
    <property type="match status" value="3"/>
</dbReference>
<evidence type="ECO:0000313" key="14">
    <source>
        <dbReference type="Proteomes" id="UP000606935"/>
    </source>
</evidence>
<feature type="domain" description="PAS" evidence="10">
    <location>
        <begin position="392"/>
        <end position="434"/>
    </location>
</feature>
<keyword evidence="14" id="KW-1185">Reference proteome</keyword>
<evidence type="ECO:0000259" key="11">
    <source>
        <dbReference type="PROSITE" id="PS50192"/>
    </source>
</evidence>
<feature type="transmembrane region" description="Helical" evidence="8">
    <location>
        <begin position="16"/>
        <end position="35"/>
    </location>
</feature>
<dbReference type="GO" id="GO:0005886">
    <property type="term" value="C:plasma membrane"/>
    <property type="evidence" value="ECO:0007669"/>
    <property type="project" value="TreeGrafter"/>
</dbReference>
<dbReference type="Pfam" id="PF00672">
    <property type="entry name" value="HAMP"/>
    <property type="match status" value="1"/>
</dbReference>
<evidence type="ECO:0000256" key="3">
    <source>
        <dbReference type="ARBA" id="ARBA00023224"/>
    </source>
</evidence>
<keyword evidence="8" id="KW-0472">Membrane</keyword>
<dbReference type="GO" id="GO:0006935">
    <property type="term" value="P:chemotaxis"/>
    <property type="evidence" value="ECO:0007669"/>
    <property type="project" value="InterPro"/>
</dbReference>
<keyword evidence="3 5" id="KW-0807">Transducer</keyword>
<dbReference type="PROSITE" id="PS50111">
    <property type="entry name" value="CHEMOTAXIS_TRANSDUC_2"/>
    <property type="match status" value="1"/>
</dbReference>
<dbReference type="GO" id="GO:0007165">
    <property type="term" value="P:signal transduction"/>
    <property type="evidence" value="ECO:0007669"/>
    <property type="project" value="UniProtKB-KW"/>
</dbReference>
<dbReference type="PROSITE" id="PS50192">
    <property type="entry name" value="T_SNARE"/>
    <property type="match status" value="1"/>
</dbReference>
<dbReference type="InterPro" id="IPR003660">
    <property type="entry name" value="HAMP_dom"/>
</dbReference>
<dbReference type="PROSITE" id="PS50112">
    <property type="entry name" value="PAS"/>
    <property type="match status" value="1"/>
</dbReference>
<dbReference type="GO" id="GO:0004888">
    <property type="term" value="F:transmembrane signaling receptor activity"/>
    <property type="evidence" value="ECO:0007669"/>
    <property type="project" value="InterPro"/>
</dbReference>
<name>A0A918DNS9_9ALTE</name>
<dbReference type="PANTHER" id="PTHR43531">
    <property type="entry name" value="PROTEIN ICFG"/>
    <property type="match status" value="1"/>
</dbReference>
<evidence type="ECO:0000259" key="10">
    <source>
        <dbReference type="PROSITE" id="PS50112"/>
    </source>
</evidence>
<feature type="domain" description="Methyl-accepting transducer" evidence="9">
    <location>
        <begin position="611"/>
        <end position="840"/>
    </location>
</feature>
<protein>
    <recommendedName>
        <fullName evidence="15">Methyl-accepting chemotaxis protein</fullName>
    </recommendedName>
</protein>
<dbReference type="Gene3D" id="1.10.287.950">
    <property type="entry name" value="Methyl-accepting chemotaxis protein"/>
    <property type="match status" value="1"/>
</dbReference>
<feature type="domain" description="T-SNARE coiled-coil homology" evidence="11">
    <location>
        <begin position="770"/>
        <end position="832"/>
    </location>
</feature>
<feature type="transmembrane region" description="Helical" evidence="8">
    <location>
        <begin position="317"/>
        <end position="335"/>
    </location>
</feature>
<dbReference type="Proteomes" id="UP000606935">
    <property type="component" value="Unassembled WGS sequence"/>
</dbReference>
<evidence type="ECO:0000259" key="12">
    <source>
        <dbReference type="PROSITE" id="PS50885"/>
    </source>
</evidence>
<feature type="domain" description="HAMP" evidence="12">
    <location>
        <begin position="336"/>
        <end position="388"/>
    </location>
</feature>
<evidence type="ECO:0000259" key="9">
    <source>
        <dbReference type="PROSITE" id="PS50111"/>
    </source>
</evidence>
<dbReference type="AlphaFoldDB" id="A0A918DNS9"/>
<dbReference type="InterPro" id="IPR000727">
    <property type="entry name" value="T_SNARE_dom"/>
</dbReference>
<dbReference type="CDD" id="cd11386">
    <property type="entry name" value="MCP_signal"/>
    <property type="match status" value="1"/>
</dbReference>
<dbReference type="Pfam" id="PF13188">
    <property type="entry name" value="PAS_8"/>
    <property type="match status" value="1"/>
</dbReference>
<dbReference type="SUPFAM" id="SSF158472">
    <property type="entry name" value="HAMP domain-like"/>
    <property type="match status" value="1"/>
</dbReference>
<dbReference type="SUPFAM" id="SSF58104">
    <property type="entry name" value="Methyl-accepting chemotaxis protein (MCP) signaling domain"/>
    <property type="match status" value="1"/>
</dbReference>
<comment type="caution">
    <text evidence="13">The sequence shown here is derived from an EMBL/GenBank/DDBJ whole genome shotgun (WGS) entry which is preliminary data.</text>
</comment>
<keyword evidence="2" id="KW-0488">Methylation</keyword>
<evidence type="ECO:0000313" key="13">
    <source>
        <dbReference type="EMBL" id="GGO74458.1"/>
    </source>
</evidence>
<comment type="similarity">
    <text evidence="4">Belongs to the methyl-accepting chemotaxis (MCP) protein family.</text>
</comment>
<dbReference type="InterPro" id="IPR004089">
    <property type="entry name" value="MCPsignal_dom"/>
</dbReference>
<gene>
    <name evidence="13" type="ORF">GCM10010982_37330</name>
</gene>
<dbReference type="FunFam" id="3.30.450.20:FF:000075">
    <property type="entry name" value="Methyl-accepting chemotaxis protein"/>
    <property type="match status" value="1"/>
</dbReference>
<dbReference type="SMART" id="SM00283">
    <property type="entry name" value="MA"/>
    <property type="match status" value="1"/>
</dbReference>
<proteinExistence type="inferred from homology"/>
<dbReference type="PANTHER" id="PTHR43531:SF14">
    <property type="entry name" value="METHYL-ACCEPTING CHEMOTAXIS PROTEIN I-RELATED"/>
    <property type="match status" value="1"/>
</dbReference>
<dbReference type="PRINTS" id="PR00260">
    <property type="entry name" value="CHEMTRNSDUCR"/>
</dbReference>
<dbReference type="Pfam" id="PF18947">
    <property type="entry name" value="HAMP_2"/>
    <property type="match status" value="1"/>
</dbReference>